<feature type="signal peptide" evidence="2">
    <location>
        <begin position="1"/>
        <end position="38"/>
    </location>
</feature>
<dbReference type="RefSeq" id="WP_192595938.1">
    <property type="nucleotide sequence ID" value="NZ_BAAALJ010000013.1"/>
</dbReference>
<dbReference type="EC" id="3.1.3.8" evidence="4"/>
<evidence type="ECO:0000256" key="2">
    <source>
        <dbReference type="SAM" id="SignalP"/>
    </source>
</evidence>
<feature type="compositionally biased region" description="Low complexity" evidence="1">
    <location>
        <begin position="36"/>
        <end position="48"/>
    </location>
</feature>
<feature type="region of interest" description="Disordered" evidence="1">
    <location>
        <begin position="36"/>
        <end position="83"/>
    </location>
</feature>
<evidence type="ECO:0000313" key="5">
    <source>
        <dbReference type="Proteomes" id="UP000643525"/>
    </source>
</evidence>
<keyword evidence="4" id="KW-0378">Hydrolase</keyword>
<sequence>MPNGQNSPALRAGGAMRSGLCTCLVTGLMLAGTTGASASAQAPNPNASTVDAPQRASGYPTPGQPAAPAGDDQPSTTVAKQESDVRVATLHAGLSADSSAELLEALQGGMDPSARMLAETVQINAPDVLVLTGVSYDESQQITETLNQQYLSRGQNGQTGMQYPYTFTAPTNSGIDSGADLDGDGRIGGPEDAIGYGRHAGERGMAVFSAHPIAEDEIRTFQEFLWQDMPGNAMPAGRFSELEQSVLRLPSTSMWDIPIEVPDQDKHVHVVATDLNSSPGSGALDTARNEDQRRLVADFVSDSSWYLYDDDGAYGGLDHGSSFVVAGGLAEERELLDFSTEEVPELSTLLEGDALQDPAPQAITEEPLPERRDPASDLQATQGLDSGGAVRASYVLPAAALDVEQTGVFWPAEGEFGYDLVDPDEPAAPAGRLVWLDIAGS</sequence>
<name>A0ABR9JGN9_9MICC</name>
<keyword evidence="5" id="KW-1185">Reference proteome</keyword>
<accession>A0ABR9JGN9</accession>
<dbReference type="Pfam" id="PF03372">
    <property type="entry name" value="Exo_endo_phos"/>
    <property type="match status" value="1"/>
</dbReference>
<evidence type="ECO:0000313" key="4">
    <source>
        <dbReference type="EMBL" id="MBE1525011.1"/>
    </source>
</evidence>
<feature type="domain" description="Endonuclease/exonuclease/phosphatase" evidence="3">
    <location>
        <begin position="110"/>
        <end position="327"/>
    </location>
</feature>
<dbReference type="GO" id="GO:0016158">
    <property type="term" value="F:inositol hexakisphosphate 3-phosphatase activity"/>
    <property type="evidence" value="ECO:0007669"/>
    <property type="project" value="UniProtKB-EC"/>
</dbReference>
<reference evidence="4 5" key="1">
    <citation type="submission" date="2020-10" db="EMBL/GenBank/DDBJ databases">
        <title>Sequencing the genomes of 1000 actinobacteria strains.</title>
        <authorList>
            <person name="Klenk H.-P."/>
        </authorList>
    </citation>
    <scope>NUCLEOTIDE SEQUENCE [LARGE SCALE GENOMIC DNA]</scope>
    <source>
        <strain evidence="4 5">DSM 15666</strain>
    </source>
</reference>
<keyword evidence="2" id="KW-0732">Signal</keyword>
<dbReference type="EMBL" id="JADBED010000001">
    <property type="protein sequence ID" value="MBE1525011.1"/>
    <property type="molecule type" value="Genomic_DNA"/>
</dbReference>
<comment type="caution">
    <text evidence="4">The sequence shown here is derived from an EMBL/GenBank/DDBJ whole genome shotgun (WGS) entry which is preliminary data.</text>
</comment>
<gene>
    <name evidence="4" type="ORF">H4W27_002129</name>
</gene>
<evidence type="ECO:0000259" key="3">
    <source>
        <dbReference type="Pfam" id="PF03372"/>
    </source>
</evidence>
<proteinExistence type="predicted"/>
<protein>
    <submittedName>
        <fullName evidence="4">3-phytase</fullName>
        <ecNumber evidence="4">3.1.3.8</ecNumber>
    </submittedName>
</protein>
<dbReference type="Proteomes" id="UP000643525">
    <property type="component" value="Unassembled WGS sequence"/>
</dbReference>
<evidence type="ECO:0000256" key="1">
    <source>
        <dbReference type="SAM" id="MobiDB-lite"/>
    </source>
</evidence>
<organism evidence="4 5">
    <name type="scientific">Nesterenkonia lutea</name>
    <dbReference type="NCBI Taxonomy" id="272919"/>
    <lineage>
        <taxon>Bacteria</taxon>
        <taxon>Bacillati</taxon>
        <taxon>Actinomycetota</taxon>
        <taxon>Actinomycetes</taxon>
        <taxon>Micrococcales</taxon>
        <taxon>Micrococcaceae</taxon>
        <taxon>Nesterenkonia</taxon>
    </lineage>
</organism>
<feature type="chain" id="PRO_5046658060" evidence="2">
    <location>
        <begin position="39"/>
        <end position="441"/>
    </location>
</feature>
<dbReference type="InterPro" id="IPR005135">
    <property type="entry name" value="Endo/exonuclease/phosphatase"/>
</dbReference>